<dbReference type="PANTHER" id="PTHR43557">
    <property type="entry name" value="APOPTOSIS-INDUCING FACTOR 1"/>
    <property type="match status" value="1"/>
</dbReference>
<evidence type="ECO:0000256" key="3">
    <source>
        <dbReference type="ARBA" id="ARBA00022827"/>
    </source>
</evidence>
<keyword evidence="2" id="KW-0285">Flavoprotein</keyword>
<proteinExistence type="predicted"/>
<gene>
    <name evidence="7" type="ORF">GCM10009119_41510</name>
</gene>
<evidence type="ECO:0000256" key="2">
    <source>
        <dbReference type="ARBA" id="ARBA00022630"/>
    </source>
</evidence>
<dbReference type="Gene3D" id="3.30.390.30">
    <property type="match status" value="1"/>
</dbReference>
<dbReference type="SUPFAM" id="SSF55424">
    <property type="entry name" value="FAD/NAD-linked reductases, dimerisation (C-terminal) domain"/>
    <property type="match status" value="1"/>
</dbReference>
<dbReference type="Pfam" id="PF14759">
    <property type="entry name" value="Reductase_C"/>
    <property type="match status" value="1"/>
</dbReference>
<keyword evidence="8" id="KW-1185">Reference proteome</keyword>
<dbReference type="InterPro" id="IPR028202">
    <property type="entry name" value="Reductase_C"/>
</dbReference>
<evidence type="ECO:0000259" key="5">
    <source>
        <dbReference type="Pfam" id="PF07992"/>
    </source>
</evidence>
<dbReference type="SUPFAM" id="SSF51905">
    <property type="entry name" value="FAD/NAD(P)-binding domain"/>
    <property type="match status" value="1"/>
</dbReference>
<evidence type="ECO:0000259" key="6">
    <source>
        <dbReference type="Pfam" id="PF14759"/>
    </source>
</evidence>
<sequence length="426" mass="47035">MEALETSKLTCVVVGASHAGVNFAFALRKEGWQGQLILIDADPDLPYHRPPLSKTYLSQMEESSLSYLKAEETYARENIQLNLGRRVLSIDREARTIQLDDGTEQAYDKLVLATGASAWVPEVAGLEADMPVFSLRNAGDVRRIQVQIGKKTDQRAVIVGGGFIGLELAASLQNMGLRVTVLEREERVLSRVTAPDLSHYFQKLHQSNGVEILLNQELTRIQKTETGLLLKTKDGRGVEADLVVFGVGIRVNAQLAQQAGLDVSGGIAVDTSCRTEDDDIYAIGDCTLHFNRHYQRYLRLESVQNAVDQAKVAAAAILGKDVAYDAIPWFWSDQYDVKLQMVGLSQGFDRCVLRSEAEHSFSLWYFKAGQLLAVDAVNAAKAYVWGTKYLKSQAPLDPVKVGDLAVDYNSFLLLPESQANNSQIEV</sequence>
<dbReference type="PANTHER" id="PTHR43557:SF2">
    <property type="entry name" value="RIESKE DOMAIN-CONTAINING PROTEIN-RELATED"/>
    <property type="match status" value="1"/>
</dbReference>
<dbReference type="InterPro" id="IPR016156">
    <property type="entry name" value="FAD/NAD-linked_Rdtase_dimer_sf"/>
</dbReference>
<feature type="domain" description="FAD/NAD(P)-binding" evidence="5">
    <location>
        <begin position="11"/>
        <end position="310"/>
    </location>
</feature>
<dbReference type="Pfam" id="PF07992">
    <property type="entry name" value="Pyr_redox_2"/>
    <property type="match status" value="1"/>
</dbReference>
<evidence type="ECO:0000313" key="8">
    <source>
        <dbReference type="Proteomes" id="UP001500469"/>
    </source>
</evidence>
<dbReference type="RefSeq" id="WP_343854931.1">
    <property type="nucleotide sequence ID" value="NZ_BAAAFI010000049.1"/>
</dbReference>
<evidence type="ECO:0000313" key="7">
    <source>
        <dbReference type="EMBL" id="GAA0881181.1"/>
    </source>
</evidence>
<feature type="domain" description="Reductase C-terminal" evidence="6">
    <location>
        <begin position="329"/>
        <end position="410"/>
    </location>
</feature>
<dbReference type="InterPro" id="IPR050446">
    <property type="entry name" value="FAD-oxidoreductase/Apoptosis"/>
</dbReference>
<evidence type="ECO:0000256" key="4">
    <source>
        <dbReference type="ARBA" id="ARBA00023002"/>
    </source>
</evidence>
<dbReference type="PRINTS" id="PR00411">
    <property type="entry name" value="PNDRDTASEI"/>
</dbReference>
<dbReference type="InterPro" id="IPR036188">
    <property type="entry name" value="FAD/NAD-bd_sf"/>
</dbReference>
<dbReference type="Proteomes" id="UP001500469">
    <property type="component" value="Unassembled WGS sequence"/>
</dbReference>
<name>A0ABP3YMB8_9BACT</name>
<evidence type="ECO:0000256" key="1">
    <source>
        <dbReference type="ARBA" id="ARBA00001974"/>
    </source>
</evidence>
<keyword evidence="3" id="KW-0274">FAD</keyword>
<reference evidence="8" key="1">
    <citation type="journal article" date="2019" name="Int. J. Syst. Evol. Microbiol.">
        <title>The Global Catalogue of Microorganisms (GCM) 10K type strain sequencing project: providing services to taxonomists for standard genome sequencing and annotation.</title>
        <authorList>
            <consortium name="The Broad Institute Genomics Platform"/>
            <consortium name="The Broad Institute Genome Sequencing Center for Infectious Disease"/>
            <person name="Wu L."/>
            <person name="Ma J."/>
        </authorList>
    </citation>
    <scope>NUCLEOTIDE SEQUENCE [LARGE SCALE GENOMIC DNA]</scope>
    <source>
        <strain evidence="8">JCM 16112</strain>
    </source>
</reference>
<accession>A0ABP3YMB8</accession>
<dbReference type="InterPro" id="IPR023753">
    <property type="entry name" value="FAD/NAD-binding_dom"/>
</dbReference>
<dbReference type="Gene3D" id="3.50.50.60">
    <property type="entry name" value="FAD/NAD(P)-binding domain"/>
    <property type="match status" value="2"/>
</dbReference>
<dbReference type="EMBL" id="BAAAFI010000049">
    <property type="protein sequence ID" value="GAA0881181.1"/>
    <property type="molecule type" value="Genomic_DNA"/>
</dbReference>
<protein>
    <submittedName>
        <fullName evidence="7">FAD-dependent oxidoreductase</fullName>
    </submittedName>
</protein>
<dbReference type="PRINTS" id="PR00368">
    <property type="entry name" value="FADPNR"/>
</dbReference>
<comment type="cofactor">
    <cofactor evidence="1">
        <name>FAD</name>
        <dbReference type="ChEBI" id="CHEBI:57692"/>
    </cofactor>
</comment>
<keyword evidence="4" id="KW-0560">Oxidoreductase</keyword>
<comment type="caution">
    <text evidence="7">The sequence shown here is derived from an EMBL/GenBank/DDBJ whole genome shotgun (WGS) entry which is preliminary data.</text>
</comment>
<organism evidence="7 8">
    <name type="scientific">Algoriphagus jejuensis</name>
    <dbReference type="NCBI Taxonomy" id="419934"/>
    <lineage>
        <taxon>Bacteria</taxon>
        <taxon>Pseudomonadati</taxon>
        <taxon>Bacteroidota</taxon>
        <taxon>Cytophagia</taxon>
        <taxon>Cytophagales</taxon>
        <taxon>Cyclobacteriaceae</taxon>
        <taxon>Algoriphagus</taxon>
    </lineage>
</organism>